<dbReference type="Proteomes" id="UP000609879">
    <property type="component" value="Unassembled WGS sequence"/>
</dbReference>
<dbReference type="EMBL" id="BOMI01000172">
    <property type="protein sequence ID" value="GID79510.1"/>
    <property type="molecule type" value="Genomic_DNA"/>
</dbReference>
<evidence type="ECO:0000256" key="1">
    <source>
        <dbReference type="SAM" id="MobiDB-lite"/>
    </source>
</evidence>
<organism evidence="2 3">
    <name type="scientific">Paractinoplanes deccanensis</name>
    <dbReference type="NCBI Taxonomy" id="113561"/>
    <lineage>
        <taxon>Bacteria</taxon>
        <taxon>Bacillati</taxon>
        <taxon>Actinomycetota</taxon>
        <taxon>Actinomycetes</taxon>
        <taxon>Micromonosporales</taxon>
        <taxon>Micromonosporaceae</taxon>
        <taxon>Paractinoplanes</taxon>
    </lineage>
</organism>
<name>A0ABQ3YHW0_9ACTN</name>
<protein>
    <submittedName>
        <fullName evidence="2">Uncharacterized protein</fullName>
    </submittedName>
</protein>
<evidence type="ECO:0000313" key="2">
    <source>
        <dbReference type="EMBL" id="GID79510.1"/>
    </source>
</evidence>
<accession>A0ABQ3YHW0</accession>
<gene>
    <name evidence="2" type="ORF">Ade02nite_81510</name>
</gene>
<evidence type="ECO:0000313" key="3">
    <source>
        <dbReference type="Proteomes" id="UP000609879"/>
    </source>
</evidence>
<comment type="caution">
    <text evidence="2">The sequence shown here is derived from an EMBL/GenBank/DDBJ whole genome shotgun (WGS) entry which is preliminary data.</text>
</comment>
<keyword evidence="3" id="KW-1185">Reference proteome</keyword>
<feature type="region of interest" description="Disordered" evidence="1">
    <location>
        <begin position="1"/>
        <end position="56"/>
    </location>
</feature>
<proteinExistence type="predicted"/>
<reference evidence="2 3" key="1">
    <citation type="submission" date="2021-01" db="EMBL/GenBank/DDBJ databases">
        <title>Whole genome shotgun sequence of Actinoplanes deccanensis NBRC 13994.</title>
        <authorList>
            <person name="Komaki H."/>
            <person name="Tamura T."/>
        </authorList>
    </citation>
    <scope>NUCLEOTIDE SEQUENCE [LARGE SCALE GENOMIC DNA]</scope>
    <source>
        <strain evidence="2 3">NBRC 13994</strain>
    </source>
</reference>
<feature type="compositionally biased region" description="Polar residues" evidence="1">
    <location>
        <begin position="8"/>
        <end position="25"/>
    </location>
</feature>
<sequence>MVAANPETHLTQDTTVLDSHRTYSSAEALAPVTPAEPLEPTVTEPNGPPALPVQQVSVSPAQATFGLGAPAGRQGSRRI</sequence>